<dbReference type="GO" id="GO:0008420">
    <property type="term" value="F:RNA polymerase II CTD heptapeptide repeat phosphatase activity"/>
    <property type="evidence" value="ECO:0007669"/>
    <property type="project" value="UniProtKB-UniRule"/>
</dbReference>
<evidence type="ECO:0000256" key="4">
    <source>
        <dbReference type="ARBA" id="ARBA00022771"/>
    </source>
</evidence>
<sequence>MSKVQTATVADAVHKLQLALLDGVQDEAQLFAAGSLMSRSDYEDVVTERSIANACGYPMCPNALPSERSQKGHYRISLKEHKVYDLHETYMYCSSACLINSRAFAGSLQDERYMVMNPAKLNDVLSMFKNLGVETEEVDNSADQMSKLKIQEKTDIKGGHLSVDEWIGPSHAIEGYVPQRDRSLKASSSKTLKNGSEASIATLRKHGDTVQKEADFNVAVTLNGDTNSPRKVQEKKKYSGGHHSTTPKPLLGDMGFTSCIITNDEYTVSKNSDGEPKPVKPNVAKKATGYKPRRSTSKKLDGDPKPVKSNAAKSSKPNTSSLKKGRDSILNAAQFTSTIITQDEYSSSKFPSGGVISDPNQISGECIENLYLGDSGKLIKPSEQTTGRPKNGPESSTDSAVIETRIITNENLRPSGNADVSYCCENDSSPSSVHVQDESGAGPAVQSSKTRGKSSLKTSGTKKAARSVTWADEKKNGLSSASLCEVKEFKTAEGARALGGIEVSNNDDYQRFNSAQACAMALSQAAAAVASGKSDVTDAVSEAGITVLPQQDEIDAGGPGEDEGEGSVEDDGSDDTVPVKWPRKPGNIDSDVLESGDSWFDPAPEGFSLTLSPFAMMWNALFSWMTSSSLAYIYGSDESCHEEYLSVNGREYPSKVVLPDGRSSEIKQTLAGCLARALPGVIAALKLPTPVSTLEQGLACFLETMSFMEALPPFRLKQWQVIVLLFIDALSICRIPGVTPHLTSRRILIPKVLEGAQITVEEYEIMKDLVIPLGRVPQFSMQSGG</sequence>
<dbReference type="Gene3D" id="1.25.40.820">
    <property type="match status" value="1"/>
</dbReference>
<feature type="region of interest" description="Disordered" evidence="13">
    <location>
        <begin position="267"/>
        <end position="326"/>
    </location>
</feature>
<organism evidence="15">
    <name type="scientific">Opuntia streptacantha</name>
    <name type="common">Prickly pear cactus</name>
    <name type="synonym">Opuntia cardona</name>
    <dbReference type="NCBI Taxonomy" id="393608"/>
    <lineage>
        <taxon>Eukaryota</taxon>
        <taxon>Viridiplantae</taxon>
        <taxon>Streptophyta</taxon>
        <taxon>Embryophyta</taxon>
        <taxon>Tracheophyta</taxon>
        <taxon>Spermatophyta</taxon>
        <taxon>Magnoliopsida</taxon>
        <taxon>eudicotyledons</taxon>
        <taxon>Gunneridae</taxon>
        <taxon>Pentapetalae</taxon>
        <taxon>Caryophyllales</taxon>
        <taxon>Cactineae</taxon>
        <taxon>Cactaceae</taxon>
        <taxon>Opuntioideae</taxon>
        <taxon>Opuntia</taxon>
    </lineage>
</organism>
<comment type="similarity">
    <text evidence="2 11 12">Belongs to the RPAP2 family.</text>
</comment>
<dbReference type="InterPro" id="IPR038534">
    <property type="entry name" value="Rtr1/RPAP2_sf"/>
</dbReference>
<evidence type="ECO:0000256" key="3">
    <source>
        <dbReference type="ARBA" id="ARBA00022723"/>
    </source>
</evidence>
<dbReference type="GO" id="GO:0005634">
    <property type="term" value="C:nucleus"/>
    <property type="evidence" value="ECO:0007669"/>
    <property type="project" value="UniProtKB-SubCell"/>
</dbReference>
<dbReference type="GO" id="GO:0043175">
    <property type="term" value="F:RNA polymerase core enzyme binding"/>
    <property type="evidence" value="ECO:0007669"/>
    <property type="project" value="UniProtKB-UniRule"/>
</dbReference>
<accession>A0A7C9EKK2</accession>
<comment type="catalytic activity">
    <reaction evidence="9 12">
        <text>O-phospho-L-seryl-[protein] + H2O = L-seryl-[protein] + phosphate</text>
        <dbReference type="Rhea" id="RHEA:20629"/>
        <dbReference type="Rhea" id="RHEA-COMP:9863"/>
        <dbReference type="Rhea" id="RHEA-COMP:11604"/>
        <dbReference type="ChEBI" id="CHEBI:15377"/>
        <dbReference type="ChEBI" id="CHEBI:29999"/>
        <dbReference type="ChEBI" id="CHEBI:43474"/>
        <dbReference type="ChEBI" id="CHEBI:83421"/>
        <dbReference type="EC" id="3.1.3.16"/>
    </reaction>
</comment>
<comment type="catalytic activity">
    <reaction evidence="10 12">
        <text>O-phospho-L-threonyl-[protein] + H2O = L-threonyl-[protein] + phosphate</text>
        <dbReference type="Rhea" id="RHEA:47004"/>
        <dbReference type="Rhea" id="RHEA-COMP:11060"/>
        <dbReference type="Rhea" id="RHEA-COMP:11605"/>
        <dbReference type="ChEBI" id="CHEBI:15377"/>
        <dbReference type="ChEBI" id="CHEBI:30013"/>
        <dbReference type="ChEBI" id="CHEBI:43474"/>
        <dbReference type="ChEBI" id="CHEBI:61977"/>
        <dbReference type="EC" id="3.1.3.16"/>
    </reaction>
</comment>
<evidence type="ECO:0000256" key="11">
    <source>
        <dbReference type="PROSITE-ProRule" id="PRU00812"/>
    </source>
</evidence>
<name>A0A7C9EKK2_OPUST</name>
<evidence type="ECO:0000256" key="5">
    <source>
        <dbReference type="ARBA" id="ARBA00022801"/>
    </source>
</evidence>
<feature type="region of interest" description="Disordered" evidence="13">
    <location>
        <begin position="378"/>
        <end position="400"/>
    </location>
</feature>
<keyword evidence="4 12" id="KW-0863">Zinc-finger</keyword>
<evidence type="ECO:0000259" key="14">
    <source>
        <dbReference type="PROSITE" id="PS51479"/>
    </source>
</evidence>
<keyword evidence="8 12" id="KW-0539">Nucleus</keyword>
<feature type="domain" description="RTR1-type" evidence="14">
    <location>
        <begin position="32"/>
        <end position="117"/>
    </location>
</feature>
<dbReference type="InterPro" id="IPR007308">
    <property type="entry name" value="Rtr1/RPAP2_dom"/>
</dbReference>
<dbReference type="EC" id="3.1.3.16" evidence="12"/>
<evidence type="ECO:0000256" key="9">
    <source>
        <dbReference type="ARBA" id="ARBA00047761"/>
    </source>
</evidence>
<dbReference type="PANTHER" id="PTHR14732:SF0">
    <property type="entry name" value="RNA POLYMERASE II SUBUNIT B1 CTD PHOSPHATASE RPAP2-RELATED"/>
    <property type="match status" value="1"/>
</dbReference>
<proteinExistence type="inferred from homology"/>
<evidence type="ECO:0000256" key="1">
    <source>
        <dbReference type="ARBA" id="ARBA00004123"/>
    </source>
</evidence>
<dbReference type="PANTHER" id="PTHR14732">
    <property type="entry name" value="RNA POLYMERASE II SUBUNIT B1 CTD PHOSPHATASE RPAP2-RELATED"/>
    <property type="match status" value="1"/>
</dbReference>
<dbReference type="GO" id="GO:0008270">
    <property type="term" value="F:zinc ion binding"/>
    <property type="evidence" value="ECO:0007669"/>
    <property type="project" value="UniProtKB-KW"/>
</dbReference>
<dbReference type="InterPro" id="IPR039693">
    <property type="entry name" value="Rtr1/RPAP2"/>
</dbReference>
<keyword evidence="7 12" id="KW-0904">Protein phosphatase</keyword>
<evidence type="ECO:0000256" key="12">
    <source>
        <dbReference type="RuleBase" id="RU367080"/>
    </source>
</evidence>
<evidence type="ECO:0000256" key="8">
    <source>
        <dbReference type="ARBA" id="ARBA00023242"/>
    </source>
</evidence>
<dbReference type="AlphaFoldDB" id="A0A7C9EKK2"/>
<feature type="compositionally biased region" description="Polar residues" evidence="13">
    <location>
        <begin position="382"/>
        <end position="399"/>
    </location>
</feature>
<dbReference type="EMBL" id="GISG01219186">
    <property type="protein sequence ID" value="MBA4663044.1"/>
    <property type="molecule type" value="Transcribed_RNA"/>
</dbReference>
<evidence type="ECO:0000256" key="6">
    <source>
        <dbReference type="ARBA" id="ARBA00022833"/>
    </source>
</evidence>
<feature type="compositionally biased region" description="Low complexity" evidence="13">
    <location>
        <begin position="447"/>
        <end position="462"/>
    </location>
</feature>
<comment type="function">
    <text evidence="12">Putative RNA polymerase II subunit B1 C-terminal domain (CTD) phosphatase involved in RNA polymerase II transcription regulation.</text>
</comment>
<feature type="region of interest" description="Disordered" evidence="13">
    <location>
        <begin position="418"/>
        <end position="470"/>
    </location>
</feature>
<evidence type="ECO:0000256" key="10">
    <source>
        <dbReference type="ARBA" id="ARBA00048336"/>
    </source>
</evidence>
<reference evidence="15" key="2">
    <citation type="submission" date="2020-07" db="EMBL/GenBank/DDBJ databases">
        <authorList>
            <person name="Vera ALvarez R."/>
            <person name="Arias-Moreno D.M."/>
            <person name="Jimenez-Jacinto V."/>
            <person name="Jimenez-Bremont J.F."/>
            <person name="Swaminathan K."/>
            <person name="Moose S.P."/>
            <person name="Guerrero-Gonzalez M.L."/>
            <person name="Marino-Ramirez L."/>
            <person name="Landsman D."/>
            <person name="Rodriguez-Kessler M."/>
            <person name="Delgado-Sanchez P."/>
        </authorList>
    </citation>
    <scope>NUCLEOTIDE SEQUENCE</scope>
    <source>
        <tissue evidence="15">Cladode</tissue>
    </source>
</reference>
<evidence type="ECO:0000256" key="13">
    <source>
        <dbReference type="SAM" id="MobiDB-lite"/>
    </source>
</evidence>
<evidence type="ECO:0000313" key="15">
    <source>
        <dbReference type="EMBL" id="MBA4663044.1"/>
    </source>
</evidence>
<keyword evidence="6 12" id="KW-0862">Zinc</keyword>
<dbReference type="GO" id="GO:0005737">
    <property type="term" value="C:cytoplasm"/>
    <property type="evidence" value="ECO:0007669"/>
    <property type="project" value="TreeGrafter"/>
</dbReference>
<dbReference type="PROSITE" id="PS51479">
    <property type="entry name" value="ZF_RTR1"/>
    <property type="match status" value="1"/>
</dbReference>
<protein>
    <recommendedName>
        <fullName evidence="12">RNA polymerase II subunit B1 CTD phosphatase RPAP2 homolog</fullName>
        <ecNumber evidence="12">3.1.3.16</ecNumber>
    </recommendedName>
</protein>
<keyword evidence="3 12" id="KW-0479">Metal-binding</keyword>
<feature type="compositionally biased region" description="Acidic residues" evidence="13">
    <location>
        <begin position="552"/>
        <end position="574"/>
    </location>
</feature>
<feature type="region of interest" description="Disordered" evidence="13">
    <location>
        <begin position="221"/>
        <end position="254"/>
    </location>
</feature>
<reference evidence="15" key="1">
    <citation type="journal article" date="2013" name="J. Plant Res.">
        <title>Effect of fungi and light on seed germination of three Opuntia species from semiarid lands of central Mexico.</title>
        <authorList>
            <person name="Delgado-Sanchez P."/>
            <person name="Jimenez-Bremont J.F."/>
            <person name="Guerrero-Gonzalez Mde L."/>
            <person name="Flores J."/>
        </authorList>
    </citation>
    <scope>NUCLEOTIDE SEQUENCE</scope>
    <source>
        <tissue evidence="15">Cladode</tissue>
    </source>
</reference>
<keyword evidence="5 12" id="KW-0378">Hydrolase</keyword>
<evidence type="ECO:0000256" key="2">
    <source>
        <dbReference type="ARBA" id="ARBA00005676"/>
    </source>
</evidence>
<dbReference type="Pfam" id="PF04181">
    <property type="entry name" value="RPAP2_Rtr1"/>
    <property type="match status" value="1"/>
</dbReference>
<feature type="region of interest" description="Disordered" evidence="13">
    <location>
        <begin position="545"/>
        <end position="588"/>
    </location>
</feature>
<comment type="subcellular location">
    <subcellularLocation>
        <location evidence="1 12">Nucleus</location>
    </subcellularLocation>
</comment>
<evidence type="ECO:0000256" key="7">
    <source>
        <dbReference type="ARBA" id="ARBA00022912"/>
    </source>
</evidence>
<feature type="compositionally biased region" description="Polar residues" evidence="13">
    <location>
        <begin position="311"/>
        <end position="322"/>
    </location>
</feature>